<feature type="transmembrane region" description="Helical" evidence="1">
    <location>
        <begin position="6"/>
        <end position="26"/>
    </location>
</feature>
<evidence type="ECO:0008006" key="3">
    <source>
        <dbReference type="Google" id="ProtNLM"/>
    </source>
</evidence>
<evidence type="ECO:0000313" key="2">
    <source>
        <dbReference type="EMBL" id="SVB04885.1"/>
    </source>
</evidence>
<dbReference type="Gene3D" id="1.10.730.10">
    <property type="entry name" value="Isoleucyl-tRNA Synthetase, Domain 1"/>
    <property type="match status" value="1"/>
</dbReference>
<keyword evidence="1" id="KW-1133">Transmembrane helix</keyword>
<proteinExistence type="predicted"/>
<feature type="non-terminal residue" evidence="2">
    <location>
        <position position="1"/>
    </location>
</feature>
<reference evidence="2" key="1">
    <citation type="submission" date="2018-05" db="EMBL/GenBank/DDBJ databases">
        <authorList>
            <person name="Lanie J.A."/>
            <person name="Ng W.-L."/>
            <person name="Kazmierczak K.M."/>
            <person name="Andrzejewski T.M."/>
            <person name="Davidsen T.M."/>
            <person name="Wayne K.J."/>
            <person name="Tettelin H."/>
            <person name="Glass J.I."/>
            <person name="Rusch D."/>
            <person name="Podicherti R."/>
            <person name="Tsui H.-C.T."/>
            <person name="Winkler M.E."/>
        </authorList>
    </citation>
    <scope>NUCLEOTIDE SEQUENCE</scope>
</reference>
<accession>A0A382ATM4</accession>
<gene>
    <name evidence="2" type="ORF">METZ01_LOCUS157739</name>
</gene>
<keyword evidence="1" id="KW-0472">Membrane</keyword>
<dbReference type="EMBL" id="UINC01026796">
    <property type="protein sequence ID" value="SVB04885.1"/>
    <property type="molecule type" value="Genomic_DNA"/>
</dbReference>
<protein>
    <recommendedName>
        <fullName evidence="3">Methionyl/Valyl/Leucyl/Isoleucyl-tRNA synthetase anticodon-binding domain-containing protein</fullName>
    </recommendedName>
</protein>
<organism evidence="2">
    <name type="scientific">marine metagenome</name>
    <dbReference type="NCBI Taxonomy" id="408172"/>
    <lineage>
        <taxon>unclassified sequences</taxon>
        <taxon>metagenomes</taxon>
        <taxon>ecological metagenomes</taxon>
    </lineage>
</organism>
<dbReference type="GO" id="GO:0005524">
    <property type="term" value="F:ATP binding"/>
    <property type="evidence" value="ECO:0007669"/>
    <property type="project" value="InterPro"/>
</dbReference>
<dbReference type="InterPro" id="IPR009080">
    <property type="entry name" value="tRNAsynth_Ia_anticodon-bd"/>
</dbReference>
<name>A0A382ATM4_9ZZZZ</name>
<sequence length="77" mass="8858">IDETQKTLWVSIAILNCLKIALYPFLPFTSQKLHNMLGYDNEIDLGGWKWQPEDLVSGSVLPKPKPLFKKIEIDDED</sequence>
<dbReference type="SUPFAM" id="SSF47323">
    <property type="entry name" value="Anticodon-binding domain of a subclass of class I aminoacyl-tRNA synthetases"/>
    <property type="match status" value="1"/>
</dbReference>
<dbReference type="GO" id="GO:0004812">
    <property type="term" value="F:aminoacyl-tRNA ligase activity"/>
    <property type="evidence" value="ECO:0007669"/>
    <property type="project" value="InterPro"/>
</dbReference>
<evidence type="ECO:0000256" key="1">
    <source>
        <dbReference type="SAM" id="Phobius"/>
    </source>
</evidence>
<dbReference type="GO" id="GO:0006418">
    <property type="term" value="P:tRNA aminoacylation for protein translation"/>
    <property type="evidence" value="ECO:0007669"/>
    <property type="project" value="InterPro"/>
</dbReference>
<dbReference type="AlphaFoldDB" id="A0A382ATM4"/>
<keyword evidence="1" id="KW-0812">Transmembrane</keyword>